<dbReference type="InterPro" id="IPR012132">
    <property type="entry name" value="GMC_OxRdtase"/>
</dbReference>
<keyword evidence="3" id="KW-1185">Reference proteome</keyword>
<name>A0ABY8EPV2_MALFU</name>
<evidence type="ECO:0008006" key="4">
    <source>
        <dbReference type="Google" id="ProtNLM"/>
    </source>
</evidence>
<dbReference type="EMBL" id="CP046235">
    <property type="protein sequence ID" value="WFD47587.1"/>
    <property type="molecule type" value="Genomic_DNA"/>
</dbReference>
<organism evidence="2 3">
    <name type="scientific">Malassezia furfur</name>
    <name type="common">Pityriasis versicolor infection agent</name>
    <name type="synonym">Pityrosporum furfur</name>
    <dbReference type="NCBI Taxonomy" id="55194"/>
    <lineage>
        <taxon>Eukaryota</taxon>
        <taxon>Fungi</taxon>
        <taxon>Dikarya</taxon>
        <taxon>Basidiomycota</taxon>
        <taxon>Ustilaginomycotina</taxon>
        <taxon>Malasseziomycetes</taxon>
        <taxon>Malasseziales</taxon>
        <taxon>Malasseziaceae</taxon>
        <taxon>Malassezia</taxon>
    </lineage>
</organism>
<dbReference type="PROSITE" id="PS51257">
    <property type="entry name" value="PROKAR_LIPOPROTEIN"/>
    <property type="match status" value="1"/>
</dbReference>
<evidence type="ECO:0000313" key="3">
    <source>
        <dbReference type="Proteomes" id="UP000818624"/>
    </source>
</evidence>
<sequence length="78" mass="8204">MSAQNRLQAVASHLSDSKPEEYDYVIVGGGTAGCVLANRLTEDSGVSVAVIEGGKTDEDEDRYVGPVLIQRSEPAPLA</sequence>
<dbReference type="SUPFAM" id="SSF51905">
    <property type="entry name" value="FAD/NAD(P)-binding domain"/>
    <property type="match status" value="1"/>
</dbReference>
<dbReference type="InterPro" id="IPR036188">
    <property type="entry name" value="FAD/NAD-bd_sf"/>
</dbReference>
<proteinExistence type="inferred from homology"/>
<dbReference type="PANTHER" id="PTHR11552">
    <property type="entry name" value="GLUCOSE-METHANOL-CHOLINE GMC OXIDOREDUCTASE"/>
    <property type="match status" value="1"/>
</dbReference>
<evidence type="ECO:0000313" key="2">
    <source>
        <dbReference type="EMBL" id="WFD47587.1"/>
    </source>
</evidence>
<evidence type="ECO:0000256" key="1">
    <source>
        <dbReference type="ARBA" id="ARBA00010790"/>
    </source>
</evidence>
<dbReference type="Pfam" id="PF05834">
    <property type="entry name" value="Lycopene_cycl"/>
    <property type="match status" value="1"/>
</dbReference>
<dbReference type="PANTHER" id="PTHR11552:SF152">
    <property type="entry name" value="OXIDASE (CODA), PUTATIVE (AFU_ORTHOLOGUE AFUA_8G04090)-RELATED"/>
    <property type="match status" value="1"/>
</dbReference>
<reference evidence="2 3" key="1">
    <citation type="journal article" date="2020" name="Elife">
        <title>Loss of centromere function drives karyotype evolution in closely related Malassezia species.</title>
        <authorList>
            <person name="Sankaranarayanan S.R."/>
            <person name="Ianiri G."/>
            <person name="Coelho M.A."/>
            <person name="Reza M.H."/>
            <person name="Thimmappa B.C."/>
            <person name="Ganguly P."/>
            <person name="Vadnala R.N."/>
            <person name="Sun S."/>
            <person name="Siddharthan R."/>
            <person name="Tellgren-Roth C."/>
            <person name="Dawson T.L."/>
            <person name="Heitman J."/>
            <person name="Sanyal K."/>
        </authorList>
    </citation>
    <scope>NUCLEOTIDE SEQUENCE [LARGE SCALE GENOMIC DNA]</scope>
    <source>
        <strain evidence="2">CBS14141</strain>
    </source>
</reference>
<dbReference type="Proteomes" id="UP000818624">
    <property type="component" value="Chromosome 2"/>
</dbReference>
<protein>
    <recommendedName>
        <fullName evidence="4">Glucose-methanol-choline oxidoreductase N-terminal domain-containing protein</fullName>
    </recommendedName>
</protein>
<gene>
    <name evidence="2" type="ORF">GLX27_002239</name>
</gene>
<dbReference type="Gene3D" id="3.50.50.60">
    <property type="entry name" value="FAD/NAD(P)-binding domain"/>
    <property type="match status" value="1"/>
</dbReference>
<accession>A0ABY8EPV2</accession>
<comment type="similarity">
    <text evidence="1">Belongs to the GMC oxidoreductase family.</text>
</comment>